<organism evidence="2 3">
    <name type="scientific">Dreissena polymorpha</name>
    <name type="common">Zebra mussel</name>
    <name type="synonym">Mytilus polymorpha</name>
    <dbReference type="NCBI Taxonomy" id="45954"/>
    <lineage>
        <taxon>Eukaryota</taxon>
        <taxon>Metazoa</taxon>
        <taxon>Spiralia</taxon>
        <taxon>Lophotrochozoa</taxon>
        <taxon>Mollusca</taxon>
        <taxon>Bivalvia</taxon>
        <taxon>Autobranchia</taxon>
        <taxon>Heteroconchia</taxon>
        <taxon>Euheterodonta</taxon>
        <taxon>Imparidentia</taxon>
        <taxon>Neoheterodontei</taxon>
        <taxon>Myida</taxon>
        <taxon>Dreissenoidea</taxon>
        <taxon>Dreissenidae</taxon>
        <taxon>Dreissena</taxon>
    </lineage>
</organism>
<dbReference type="AlphaFoldDB" id="A0A9D4CIY1"/>
<feature type="domain" description="Malic enzyme N-terminal" evidence="1">
    <location>
        <begin position="1"/>
        <end position="34"/>
    </location>
</feature>
<dbReference type="GO" id="GO:0006108">
    <property type="term" value="P:malate metabolic process"/>
    <property type="evidence" value="ECO:0007669"/>
    <property type="project" value="TreeGrafter"/>
</dbReference>
<dbReference type="SUPFAM" id="SSF53223">
    <property type="entry name" value="Aminoacid dehydrogenase-like, N-terminal domain"/>
    <property type="match status" value="1"/>
</dbReference>
<dbReference type="GO" id="GO:0004473">
    <property type="term" value="F:malate dehydrogenase (decarboxylating) (NADP+) activity"/>
    <property type="evidence" value="ECO:0007669"/>
    <property type="project" value="TreeGrafter"/>
</dbReference>
<protein>
    <recommendedName>
        <fullName evidence="1">Malic enzyme N-terminal domain-containing protein</fullName>
    </recommendedName>
</protein>
<evidence type="ECO:0000313" key="3">
    <source>
        <dbReference type="Proteomes" id="UP000828390"/>
    </source>
</evidence>
<dbReference type="Pfam" id="PF00390">
    <property type="entry name" value="malic"/>
    <property type="match status" value="1"/>
</dbReference>
<evidence type="ECO:0000313" key="2">
    <source>
        <dbReference type="EMBL" id="KAH3725046.1"/>
    </source>
</evidence>
<comment type="caution">
    <text evidence="2">The sequence shown here is derived from an EMBL/GenBank/DDBJ whole genome shotgun (WGS) entry which is preliminary data.</text>
</comment>
<gene>
    <name evidence="2" type="ORF">DPMN_050875</name>
</gene>
<keyword evidence="3" id="KW-1185">Reference proteome</keyword>
<accession>A0A9D4CIY1</accession>
<reference evidence="2" key="2">
    <citation type="submission" date="2020-11" db="EMBL/GenBank/DDBJ databases">
        <authorList>
            <person name="McCartney M.A."/>
            <person name="Auch B."/>
            <person name="Kono T."/>
            <person name="Mallez S."/>
            <person name="Becker A."/>
            <person name="Gohl D.M."/>
            <person name="Silverstein K.A.T."/>
            <person name="Koren S."/>
            <person name="Bechman K.B."/>
            <person name="Herman A."/>
            <person name="Abrahante J.E."/>
            <person name="Garbe J."/>
        </authorList>
    </citation>
    <scope>NUCLEOTIDE SEQUENCE</scope>
    <source>
        <strain evidence="2">Duluth1</strain>
        <tissue evidence="2">Whole animal</tissue>
    </source>
</reference>
<sequence>MGIPIGKLSLYTALGGIPPHECLPVVLDVGTNNKVCTPVNCLRLFHSYISIKA</sequence>
<dbReference type="PANTHER" id="PTHR23406">
    <property type="entry name" value="MALIC ENZYME-RELATED"/>
    <property type="match status" value="1"/>
</dbReference>
<dbReference type="InterPro" id="IPR046346">
    <property type="entry name" value="Aminoacid_DH-like_N_sf"/>
</dbReference>
<dbReference type="EMBL" id="JAIWYP010000012">
    <property type="protein sequence ID" value="KAH3725046.1"/>
    <property type="molecule type" value="Genomic_DNA"/>
</dbReference>
<dbReference type="GO" id="GO:0005739">
    <property type="term" value="C:mitochondrion"/>
    <property type="evidence" value="ECO:0007669"/>
    <property type="project" value="TreeGrafter"/>
</dbReference>
<dbReference type="Proteomes" id="UP000828390">
    <property type="component" value="Unassembled WGS sequence"/>
</dbReference>
<dbReference type="InterPro" id="IPR037062">
    <property type="entry name" value="Malic_N_dom_sf"/>
</dbReference>
<name>A0A9D4CIY1_DREPO</name>
<dbReference type="Gene3D" id="3.40.50.10380">
    <property type="entry name" value="Malic enzyme, N-terminal domain"/>
    <property type="match status" value="1"/>
</dbReference>
<proteinExistence type="predicted"/>
<dbReference type="InterPro" id="IPR012301">
    <property type="entry name" value="Malic_N_dom"/>
</dbReference>
<evidence type="ECO:0000259" key="1">
    <source>
        <dbReference type="Pfam" id="PF00390"/>
    </source>
</evidence>
<reference evidence="2" key="1">
    <citation type="journal article" date="2019" name="bioRxiv">
        <title>The Genome of the Zebra Mussel, Dreissena polymorpha: A Resource for Invasive Species Research.</title>
        <authorList>
            <person name="McCartney M.A."/>
            <person name="Auch B."/>
            <person name="Kono T."/>
            <person name="Mallez S."/>
            <person name="Zhang Y."/>
            <person name="Obille A."/>
            <person name="Becker A."/>
            <person name="Abrahante J.E."/>
            <person name="Garbe J."/>
            <person name="Badalamenti J.P."/>
            <person name="Herman A."/>
            <person name="Mangelson H."/>
            <person name="Liachko I."/>
            <person name="Sullivan S."/>
            <person name="Sone E.D."/>
            <person name="Koren S."/>
            <person name="Silverstein K.A.T."/>
            <person name="Beckman K.B."/>
            <person name="Gohl D.M."/>
        </authorList>
    </citation>
    <scope>NUCLEOTIDE SEQUENCE</scope>
    <source>
        <strain evidence="2">Duluth1</strain>
        <tissue evidence="2">Whole animal</tissue>
    </source>
</reference>
<dbReference type="PANTHER" id="PTHR23406:SF90">
    <property type="entry name" value="MALIC ENZYME-RELATED"/>
    <property type="match status" value="1"/>
</dbReference>